<proteinExistence type="predicted"/>
<organism evidence="1 2">
    <name type="scientific">Neptunomonas marina</name>
    <dbReference type="NCBI Taxonomy" id="1815562"/>
    <lineage>
        <taxon>Bacteria</taxon>
        <taxon>Pseudomonadati</taxon>
        <taxon>Pseudomonadota</taxon>
        <taxon>Gammaproteobacteria</taxon>
        <taxon>Oceanospirillales</taxon>
        <taxon>Oceanospirillaceae</taxon>
        <taxon>Neptunomonas</taxon>
    </lineage>
</organism>
<comment type="caution">
    <text evidence="1">The sequence shown here is derived from an EMBL/GenBank/DDBJ whole genome shotgun (WGS) entry which is preliminary data.</text>
</comment>
<accession>A0A437Q7D8</accession>
<keyword evidence="2" id="KW-1185">Reference proteome</keyword>
<protein>
    <submittedName>
        <fullName evidence="1">Uncharacterized protein</fullName>
    </submittedName>
</protein>
<gene>
    <name evidence="1" type="ORF">EOE65_12160</name>
</gene>
<name>A0A437Q7D8_9GAMM</name>
<evidence type="ECO:0000313" key="1">
    <source>
        <dbReference type="EMBL" id="RVU30388.1"/>
    </source>
</evidence>
<evidence type="ECO:0000313" key="2">
    <source>
        <dbReference type="Proteomes" id="UP000282818"/>
    </source>
</evidence>
<sequence length="73" mass="8618">MCYQIDAWLERPDPYLQVVHKERKIPVIQWRGRTVKEMIADGLLCPSDFSDSNVNQQELLKELFLLSCMDEYA</sequence>
<reference evidence="1 2" key="1">
    <citation type="submission" date="2019-01" db="EMBL/GenBank/DDBJ databases">
        <authorList>
            <person name="Chen W.-M."/>
        </authorList>
    </citation>
    <scope>NUCLEOTIDE SEQUENCE [LARGE SCALE GENOMIC DNA]</scope>
    <source>
        <strain evidence="1 2">HPM-16</strain>
    </source>
</reference>
<dbReference type="EMBL" id="SACQ01000005">
    <property type="protein sequence ID" value="RVU30388.1"/>
    <property type="molecule type" value="Genomic_DNA"/>
</dbReference>
<dbReference type="RefSeq" id="WP_127694584.1">
    <property type="nucleotide sequence ID" value="NZ_SACQ01000005.1"/>
</dbReference>
<dbReference type="Proteomes" id="UP000282818">
    <property type="component" value="Unassembled WGS sequence"/>
</dbReference>
<dbReference type="AlphaFoldDB" id="A0A437Q7D8"/>